<feature type="signal peptide" evidence="10">
    <location>
        <begin position="1"/>
        <end position="19"/>
    </location>
</feature>
<gene>
    <name evidence="11" type="ORF">AOXY_G8310</name>
</gene>
<dbReference type="GO" id="GO:0004553">
    <property type="term" value="F:hydrolase activity, hydrolyzing O-glycosyl compounds"/>
    <property type="evidence" value="ECO:0007669"/>
    <property type="project" value="InterPro"/>
</dbReference>
<evidence type="ECO:0008006" key="13">
    <source>
        <dbReference type="Google" id="ProtNLM"/>
    </source>
</evidence>
<evidence type="ECO:0000313" key="12">
    <source>
        <dbReference type="Proteomes" id="UP001230051"/>
    </source>
</evidence>
<accession>A0AAD8DG54</accession>
<dbReference type="GO" id="GO:0005886">
    <property type="term" value="C:plasma membrane"/>
    <property type="evidence" value="ECO:0007669"/>
    <property type="project" value="UniProtKB-SubCell"/>
</dbReference>
<evidence type="ECO:0000256" key="6">
    <source>
        <dbReference type="ARBA" id="ARBA00023136"/>
    </source>
</evidence>
<dbReference type="Proteomes" id="UP001230051">
    <property type="component" value="Unassembled WGS sequence"/>
</dbReference>
<evidence type="ECO:0000313" key="11">
    <source>
        <dbReference type="EMBL" id="KAK1169512.1"/>
    </source>
</evidence>
<keyword evidence="3 9" id="KW-0812">Transmembrane</keyword>
<dbReference type="PRINTS" id="PR00131">
    <property type="entry name" value="GLHYDRLASE1"/>
</dbReference>
<comment type="caution">
    <text evidence="11">The sequence shown here is derived from an EMBL/GenBank/DDBJ whole genome shotgun (WGS) entry which is preliminary data.</text>
</comment>
<feature type="chain" id="PRO_5042072647" description="Klotho" evidence="10">
    <location>
        <begin position="20"/>
        <end position="986"/>
    </location>
</feature>
<dbReference type="InterPro" id="IPR001360">
    <property type="entry name" value="Glyco_hydro_1"/>
</dbReference>
<evidence type="ECO:0000256" key="3">
    <source>
        <dbReference type="ARBA" id="ARBA00022692"/>
    </source>
</evidence>
<dbReference type="GO" id="GO:0005975">
    <property type="term" value="P:carbohydrate metabolic process"/>
    <property type="evidence" value="ECO:0007669"/>
    <property type="project" value="InterPro"/>
</dbReference>
<evidence type="ECO:0000256" key="2">
    <source>
        <dbReference type="ARBA" id="ARBA00022475"/>
    </source>
</evidence>
<evidence type="ECO:0000256" key="7">
    <source>
        <dbReference type="ARBA" id="ARBA00023180"/>
    </source>
</evidence>
<dbReference type="EMBL" id="JAGXEW010000007">
    <property type="protein sequence ID" value="KAK1169512.1"/>
    <property type="molecule type" value="Genomic_DNA"/>
</dbReference>
<dbReference type="PANTHER" id="PTHR10353">
    <property type="entry name" value="GLYCOSYL HYDROLASE"/>
    <property type="match status" value="1"/>
</dbReference>
<evidence type="ECO:0000256" key="5">
    <source>
        <dbReference type="ARBA" id="ARBA00022989"/>
    </source>
</evidence>
<comment type="subcellular location">
    <subcellularLocation>
        <location evidence="1">Cell membrane</location>
        <topology evidence="1">Single-pass membrane protein</topology>
    </subcellularLocation>
</comment>
<evidence type="ECO:0000256" key="8">
    <source>
        <dbReference type="ARBA" id="ARBA00060858"/>
    </source>
</evidence>
<keyword evidence="12" id="KW-1185">Reference proteome</keyword>
<evidence type="ECO:0000256" key="4">
    <source>
        <dbReference type="ARBA" id="ARBA00022737"/>
    </source>
</evidence>
<dbReference type="AlphaFoldDB" id="A0AAD8DG54"/>
<name>A0AAD8DG54_ACIOX</name>
<evidence type="ECO:0000256" key="1">
    <source>
        <dbReference type="ARBA" id="ARBA00004162"/>
    </source>
</evidence>
<keyword evidence="10" id="KW-0732">Signal</keyword>
<sequence length="986" mass="114177">MRLRYLYFVLCCQVLCVSGDPDAGSRTWARFLKLPYPEDEAFLYDTFPDDFMWSVGTAAYQTEGAFQKDGKGLSIWDTFTSAGNRGTGEVASDSYHNVHRDIHLIQKLKVTHYRFSISWPRIFPNGTIGSYNEAGASYYINLIHRLKRIGVEPVVTLYHWDLPDTLQRLYGGWSNPILADLFKEYAEFCFRTFGDNVKFWITIDNPFVVAWHGYGTGMVAPGIKGDPGLPFRAGHTLIKAHAAVWHLYDNKFRQKQGGKVSIALGSHWISPRKKSKENIKACQCSLDFVLGWFAKPLFIDGDYPTCMKKNLSSNLPSFTETEKREIRNTTDFFALSFGSVLSFQLINDSLKFGQTESLSLRMVLYWINAEYNSPKIFIVENGWFVNGNTKTEDAKNMYYMKRFIMETLKSIKYDNVSVIGYTAWSLVDGFEWYREYNIRRGLYYVDFLSPDLRREPKSSAFFYQKLIEKNGFPLLPENEPITGVFPCNFTWGTAANSIQVETIPSQFNDPNVYVWDKSGNKKPEKVEGVVVPLRKTRCGDYASIRYQVSRLHRMHITHFQFSLNWPSLVPTGNVSQVKTTLLLYYKCFVSELQRANVTPVVTLWHRTAQHSGLPAPLVKNKGWQNTDTVQAFVAYARLCFKELGDHVKYWITLNEPNIRDEQKTFLEGHNLLKAHALAWHVYDEEFRRAQKGQVSITLHADWVEPAYPFSRNDVEPANRVLEFRIGWFAEPIFGNGDYPQLMREWLQQRNNLDLYDYHLPHFTEEERKLVQGTYDFFALSHYTTSLVFEEVEEKTQYNTYLEVHFIPDTTWLKSPKRGAVVPWGLRKVLNWVKSRYGDVPIYIMSNGVDDDQTETDDKLRLYYMENYINEALKASVLDGVNLQGYFAYAFDDQSDPGFGLYGYIHDEFYIKLSLGHYRKIIDKNGFPSPTAPKQDCTLELYSCPGCSLFFTKKSMITFLSFIGICFVITVGLVMYYSKKPSKRYQY</sequence>
<evidence type="ECO:0000256" key="10">
    <source>
        <dbReference type="SAM" id="SignalP"/>
    </source>
</evidence>
<dbReference type="GO" id="GO:0008543">
    <property type="term" value="P:fibroblast growth factor receptor signaling pathway"/>
    <property type="evidence" value="ECO:0007669"/>
    <property type="project" value="TreeGrafter"/>
</dbReference>
<protein>
    <recommendedName>
        <fullName evidence="13">Klotho</fullName>
    </recommendedName>
</protein>
<dbReference type="Gene3D" id="3.20.20.80">
    <property type="entry name" value="Glycosidases"/>
    <property type="match status" value="2"/>
</dbReference>
<dbReference type="GO" id="GO:0005104">
    <property type="term" value="F:fibroblast growth factor receptor binding"/>
    <property type="evidence" value="ECO:0007669"/>
    <property type="project" value="TreeGrafter"/>
</dbReference>
<dbReference type="FunFam" id="3.20.20.80:FF:000062">
    <property type="entry name" value="Klotho"/>
    <property type="match status" value="1"/>
</dbReference>
<comment type="similarity">
    <text evidence="8">Belongs to the glycosyl hydrolase 1 family. Klotho subfamily.</text>
</comment>
<dbReference type="InterPro" id="IPR033132">
    <property type="entry name" value="GH_1_N_CS"/>
</dbReference>
<evidence type="ECO:0000256" key="9">
    <source>
        <dbReference type="SAM" id="Phobius"/>
    </source>
</evidence>
<dbReference type="PROSITE" id="PS00653">
    <property type="entry name" value="GLYCOSYL_HYDROL_F1_2"/>
    <property type="match status" value="1"/>
</dbReference>
<feature type="transmembrane region" description="Helical" evidence="9">
    <location>
        <begin position="955"/>
        <end position="976"/>
    </location>
</feature>
<keyword evidence="6 9" id="KW-0472">Membrane</keyword>
<dbReference type="GO" id="GO:0017134">
    <property type="term" value="F:fibroblast growth factor binding"/>
    <property type="evidence" value="ECO:0007669"/>
    <property type="project" value="TreeGrafter"/>
</dbReference>
<dbReference type="PANTHER" id="PTHR10353:SF10">
    <property type="entry name" value="KLOTHO"/>
    <property type="match status" value="1"/>
</dbReference>
<dbReference type="Pfam" id="PF00232">
    <property type="entry name" value="Glyco_hydro_1"/>
    <property type="match status" value="3"/>
</dbReference>
<keyword evidence="2" id="KW-1003">Cell membrane</keyword>
<organism evidence="11 12">
    <name type="scientific">Acipenser oxyrinchus oxyrinchus</name>
    <dbReference type="NCBI Taxonomy" id="40147"/>
    <lineage>
        <taxon>Eukaryota</taxon>
        <taxon>Metazoa</taxon>
        <taxon>Chordata</taxon>
        <taxon>Craniata</taxon>
        <taxon>Vertebrata</taxon>
        <taxon>Euteleostomi</taxon>
        <taxon>Actinopterygii</taxon>
        <taxon>Chondrostei</taxon>
        <taxon>Acipenseriformes</taxon>
        <taxon>Acipenseridae</taxon>
        <taxon>Acipenser</taxon>
    </lineage>
</organism>
<dbReference type="FunFam" id="3.20.20.80:FF:000042">
    <property type="entry name" value="Klotho"/>
    <property type="match status" value="1"/>
</dbReference>
<dbReference type="InterPro" id="IPR017853">
    <property type="entry name" value="GH"/>
</dbReference>
<keyword evidence="5 9" id="KW-1133">Transmembrane helix</keyword>
<keyword evidence="4" id="KW-0677">Repeat</keyword>
<proteinExistence type="inferred from homology"/>
<keyword evidence="7" id="KW-0325">Glycoprotein</keyword>
<dbReference type="SUPFAM" id="SSF51445">
    <property type="entry name" value="(Trans)glycosidases"/>
    <property type="match status" value="2"/>
</dbReference>
<reference evidence="11" key="1">
    <citation type="submission" date="2022-02" db="EMBL/GenBank/DDBJ databases">
        <title>Atlantic sturgeon de novo genome assembly.</title>
        <authorList>
            <person name="Stock M."/>
            <person name="Klopp C."/>
            <person name="Guiguen Y."/>
            <person name="Cabau C."/>
            <person name="Parinello H."/>
            <person name="Santidrian Yebra-Pimentel E."/>
            <person name="Kuhl H."/>
            <person name="Dirks R.P."/>
            <person name="Guessner J."/>
            <person name="Wuertz S."/>
            <person name="Du K."/>
            <person name="Schartl M."/>
        </authorList>
    </citation>
    <scope>NUCLEOTIDE SEQUENCE</scope>
    <source>
        <strain evidence="11">STURGEONOMICS-FGT-2020</strain>
        <tissue evidence="11">Whole blood</tissue>
    </source>
</reference>